<keyword evidence="3" id="KW-0804">Transcription</keyword>
<reference evidence="4 5" key="1">
    <citation type="submission" date="2016-01" db="EMBL/GenBank/DDBJ databases">
        <title>The new phylogeny of the genus Mycobacterium.</title>
        <authorList>
            <person name="Tarcisio F."/>
            <person name="Conor M."/>
            <person name="Antonella G."/>
            <person name="Elisabetta G."/>
            <person name="Giulia F.S."/>
            <person name="Sara T."/>
            <person name="Anna F."/>
            <person name="Clotilde B."/>
            <person name="Roberto B."/>
            <person name="Veronica D.S."/>
            <person name="Fabio R."/>
            <person name="Monica P."/>
            <person name="Olivier J."/>
            <person name="Enrico T."/>
            <person name="Nicola S."/>
        </authorList>
    </citation>
    <scope>NUCLEOTIDE SEQUENCE [LARGE SCALE GENOMIC DNA]</scope>
    <source>
        <strain evidence="4 5">DSM 44179</strain>
    </source>
</reference>
<dbReference type="OrthoDB" id="4143918at2"/>
<protein>
    <submittedName>
        <fullName evidence="4">Uncharacterized protein</fullName>
    </submittedName>
</protein>
<dbReference type="Pfam" id="PF00440">
    <property type="entry name" value="TetR_N"/>
    <property type="match status" value="1"/>
</dbReference>
<dbReference type="AlphaFoldDB" id="A0A1X1R5M7"/>
<keyword evidence="5" id="KW-1185">Reference proteome</keyword>
<dbReference type="PANTHER" id="PTHR30055:SF238">
    <property type="entry name" value="MYCOFACTOCIN BIOSYNTHESIS TRANSCRIPTIONAL REGULATOR MFTR-RELATED"/>
    <property type="match status" value="1"/>
</dbReference>
<dbReference type="RefSeq" id="WP_085098900.1">
    <property type="nucleotide sequence ID" value="NZ_AP022603.1"/>
</dbReference>
<organism evidence="4 5">
    <name type="scientific">Mycolicibacterium fallax</name>
    <name type="common">Mycobacterium fallax</name>
    <dbReference type="NCBI Taxonomy" id="1793"/>
    <lineage>
        <taxon>Bacteria</taxon>
        <taxon>Bacillati</taxon>
        <taxon>Actinomycetota</taxon>
        <taxon>Actinomycetes</taxon>
        <taxon>Mycobacteriales</taxon>
        <taxon>Mycobacteriaceae</taxon>
        <taxon>Mycolicibacterium</taxon>
    </lineage>
</organism>
<dbReference type="PROSITE" id="PS50977">
    <property type="entry name" value="HTH_TETR_2"/>
    <property type="match status" value="1"/>
</dbReference>
<dbReference type="InterPro" id="IPR009057">
    <property type="entry name" value="Homeodomain-like_sf"/>
</dbReference>
<evidence type="ECO:0000256" key="3">
    <source>
        <dbReference type="ARBA" id="ARBA00023163"/>
    </source>
</evidence>
<dbReference type="PRINTS" id="PR00455">
    <property type="entry name" value="HTHTETR"/>
</dbReference>
<name>A0A1X1R5M7_MYCFA</name>
<evidence type="ECO:0000256" key="2">
    <source>
        <dbReference type="ARBA" id="ARBA00023125"/>
    </source>
</evidence>
<accession>A0A1X1R5M7</accession>
<sequence length="210" mass="22228">MREQDSLGRRERRMALTRAQLIDAAVRLCLEQGYEQTTVSQIADAVGVSERTFARYFPAKETVLLALVDDLTAAVADEMTRIPPEVPALGALRDAHLAVLGRVRSGGVPGLTVGGIAQLLRVLNAAPELRASALTTRLGISAVIAARTGAPPGHRDHELVAWAWAAITAAASGDHEEHEAATPLGPELFAERLDGAYRLFTGLAAGIAQP</sequence>
<gene>
    <name evidence="4" type="ORF">AWC04_16255</name>
</gene>
<dbReference type="PANTHER" id="PTHR30055">
    <property type="entry name" value="HTH-TYPE TRANSCRIPTIONAL REGULATOR RUTR"/>
    <property type="match status" value="1"/>
</dbReference>
<dbReference type="Proteomes" id="UP000193484">
    <property type="component" value="Unassembled WGS sequence"/>
</dbReference>
<dbReference type="InterPro" id="IPR001647">
    <property type="entry name" value="HTH_TetR"/>
</dbReference>
<evidence type="ECO:0000313" key="4">
    <source>
        <dbReference type="EMBL" id="ORU99776.1"/>
    </source>
</evidence>
<dbReference type="GO" id="GO:0003700">
    <property type="term" value="F:DNA-binding transcription factor activity"/>
    <property type="evidence" value="ECO:0007669"/>
    <property type="project" value="TreeGrafter"/>
</dbReference>
<dbReference type="STRING" id="1793.AWC04_16255"/>
<dbReference type="SUPFAM" id="SSF46689">
    <property type="entry name" value="Homeodomain-like"/>
    <property type="match status" value="1"/>
</dbReference>
<evidence type="ECO:0000256" key="1">
    <source>
        <dbReference type="ARBA" id="ARBA00023015"/>
    </source>
</evidence>
<comment type="caution">
    <text evidence="4">The sequence shown here is derived from an EMBL/GenBank/DDBJ whole genome shotgun (WGS) entry which is preliminary data.</text>
</comment>
<evidence type="ECO:0000313" key="5">
    <source>
        <dbReference type="Proteomes" id="UP000193484"/>
    </source>
</evidence>
<keyword evidence="1" id="KW-0805">Transcription regulation</keyword>
<keyword evidence="2" id="KW-0238">DNA-binding</keyword>
<dbReference type="GO" id="GO:0000976">
    <property type="term" value="F:transcription cis-regulatory region binding"/>
    <property type="evidence" value="ECO:0007669"/>
    <property type="project" value="TreeGrafter"/>
</dbReference>
<proteinExistence type="predicted"/>
<dbReference type="InterPro" id="IPR050109">
    <property type="entry name" value="HTH-type_TetR-like_transc_reg"/>
</dbReference>
<dbReference type="EMBL" id="LQOJ01000051">
    <property type="protein sequence ID" value="ORU99776.1"/>
    <property type="molecule type" value="Genomic_DNA"/>
</dbReference>
<dbReference type="Gene3D" id="1.10.357.10">
    <property type="entry name" value="Tetracycline Repressor, domain 2"/>
    <property type="match status" value="1"/>
</dbReference>